<dbReference type="Pfam" id="PF01184">
    <property type="entry name" value="Gpr1_Fun34_YaaH"/>
    <property type="match status" value="1"/>
</dbReference>
<dbReference type="PANTHER" id="PTHR31123">
    <property type="entry name" value="ACCUMULATION OF DYADS PROTEIN 2-RELATED"/>
    <property type="match status" value="1"/>
</dbReference>
<gene>
    <name evidence="8" type="ORF">SAMEA4029009_CIC11G00000002140</name>
    <name evidence="7" type="ORF">SAMEA4029010_CIC11G00000004116</name>
</gene>
<dbReference type="Proteomes" id="UP000182259">
    <property type="component" value="Chromosome VI"/>
</dbReference>
<evidence type="ECO:0000256" key="1">
    <source>
        <dbReference type="ARBA" id="ARBA00004141"/>
    </source>
</evidence>
<name>A0A1L0GPN4_9ASCO</name>
<dbReference type="AlphaFoldDB" id="A0A1L0GPN4"/>
<feature type="transmembrane region" description="Helical" evidence="6">
    <location>
        <begin position="95"/>
        <end position="117"/>
    </location>
</feature>
<evidence type="ECO:0000313" key="9">
    <source>
        <dbReference type="Proteomes" id="UP000182259"/>
    </source>
</evidence>
<dbReference type="EMBL" id="LT635769">
    <property type="protein sequence ID" value="SGZ58037.1"/>
    <property type="molecule type" value="Genomic_DNA"/>
</dbReference>
<evidence type="ECO:0000313" key="8">
    <source>
        <dbReference type="EMBL" id="SGZ58037.1"/>
    </source>
</evidence>
<evidence type="ECO:0000313" key="7">
    <source>
        <dbReference type="EMBL" id="SGZ48039.1"/>
    </source>
</evidence>
<dbReference type="OrthoDB" id="3648309at2759"/>
<proteinExistence type="inferred from homology"/>
<reference evidence="9 10" key="1">
    <citation type="submission" date="2016-10" db="EMBL/GenBank/DDBJ databases">
        <authorList>
            <person name="de Groot N.N."/>
        </authorList>
    </citation>
    <scope>NUCLEOTIDE SEQUENCE [LARGE SCALE GENOMIC DNA]</scope>
    <source>
        <strain evidence="7 10">CBS 141442</strain>
        <strain evidence="8 9">PYCC 4715</strain>
    </source>
</reference>
<evidence type="ECO:0000256" key="2">
    <source>
        <dbReference type="ARBA" id="ARBA00005587"/>
    </source>
</evidence>
<feature type="transmembrane region" description="Helical" evidence="6">
    <location>
        <begin position="188"/>
        <end position="210"/>
    </location>
</feature>
<accession>A0A1L0GPN4</accession>
<protein>
    <submittedName>
        <fullName evidence="8">CIC11C00000002140</fullName>
    </submittedName>
    <submittedName>
        <fullName evidence="7">CIC11C00000004116</fullName>
    </submittedName>
</protein>
<dbReference type="NCBIfam" id="NF038013">
    <property type="entry name" value="AceTr_1"/>
    <property type="match status" value="1"/>
</dbReference>
<keyword evidence="5 6" id="KW-0472">Membrane</keyword>
<feature type="transmembrane region" description="Helical" evidence="6">
    <location>
        <begin position="217"/>
        <end position="237"/>
    </location>
</feature>
<evidence type="ECO:0000256" key="4">
    <source>
        <dbReference type="ARBA" id="ARBA00022989"/>
    </source>
</evidence>
<feature type="transmembrane region" description="Helical" evidence="6">
    <location>
        <begin position="65"/>
        <end position="88"/>
    </location>
</feature>
<keyword evidence="10" id="KW-1185">Reference proteome</keyword>
<evidence type="ECO:0000313" key="10">
    <source>
        <dbReference type="Proteomes" id="UP000182334"/>
    </source>
</evidence>
<dbReference type="InterPro" id="IPR000791">
    <property type="entry name" value="Gpr1/Fun34/SatP-like"/>
</dbReference>
<dbReference type="GO" id="GO:0005886">
    <property type="term" value="C:plasma membrane"/>
    <property type="evidence" value="ECO:0007669"/>
    <property type="project" value="TreeGrafter"/>
</dbReference>
<sequence length="263" mass="28485">MASSIESDKYNAASQDSIHHQVQITGDGGEYVILGGKKYLRHELMQAFGGTFTTERFSPYPKYQFANAGALGLASFALTTFVLGLYLAGAQGIKTLNVVVGLCFWYGGLVEAAAGIWELVIGNCFAGTVFVSFGMGFWISYGTLFVDAFGIPQSYGDDVEMYCNAVGFFLTGWGIFCFLMLLCTLKSTLVFVTLFTSLDIAFFVLAGYYFTTTQHPVLLRCGGVCCVISSCCGWYLAYAGVANRQNTYVVPQDILIPVIGGSK</sequence>
<comment type="similarity">
    <text evidence="2">Belongs to the acetate uptake transporter (AceTr) (TC 2.A.96) family.</text>
</comment>
<feature type="transmembrane region" description="Helical" evidence="6">
    <location>
        <begin position="129"/>
        <end position="149"/>
    </location>
</feature>
<dbReference type="PANTHER" id="PTHR31123:SF1">
    <property type="entry name" value="ACCUMULATION OF DYADS PROTEIN 2-RELATED"/>
    <property type="match status" value="1"/>
</dbReference>
<dbReference type="InterPro" id="IPR051633">
    <property type="entry name" value="AceTr"/>
</dbReference>
<evidence type="ECO:0000256" key="6">
    <source>
        <dbReference type="SAM" id="Phobius"/>
    </source>
</evidence>
<comment type="subcellular location">
    <subcellularLocation>
        <location evidence="1">Membrane</location>
        <topology evidence="1">Multi-pass membrane protein</topology>
    </subcellularLocation>
</comment>
<dbReference type="EMBL" id="LT635756">
    <property type="protein sequence ID" value="SGZ48039.1"/>
    <property type="molecule type" value="Genomic_DNA"/>
</dbReference>
<dbReference type="STRING" id="45354.A0A1L0GPN4"/>
<evidence type="ECO:0000256" key="5">
    <source>
        <dbReference type="ARBA" id="ARBA00023136"/>
    </source>
</evidence>
<keyword evidence="4 6" id="KW-1133">Transmembrane helix</keyword>
<feature type="transmembrane region" description="Helical" evidence="6">
    <location>
        <begin position="161"/>
        <end position="182"/>
    </location>
</feature>
<keyword evidence="3 6" id="KW-0812">Transmembrane</keyword>
<dbReference type="Proteomes" id="UP000182334">
    <property type="component" value="Chromosome I"/>
</dbReference>
<organism evidence="8 9">
    <name type="scientific">Sungouiella intermedia</name>
    <dbReference type="NCBI Taxonomy" id="45354"/>
    <lineage>
        <taxon>Eukaryota</taxon>
        <taxon>Fungi</taxon>
        <taxon>Dikarya</taxon>
        <taxon>Ascomycota</taxon>
        <taxon>Saccharomycotina</taxon>
        <taxon>Pichiomycetes</taxon>
        <taxon>Metschnikowiaceae</taxon>
        <taxon>Sungouiella</taxon>
    </lineage>
</organism>
<dbReference type="GO" id="GO:0015123">
    <property type="term" value="F:acetate transmembrane transporter activity"/>
    <property type="evidence" value="ECO:0007669"/>
    <property type="project" value="TreeGrafter"/>
</dbReference>
<evidence type="ECO:0000256" key="3">
    <source>
        <dbReference type="ARBA" id="ARBA00022692"/>
    </source>
</evidence>